<proteinExistence type="predicted"/>
<comment type="caution">
    <text evidence="1">The sequence shown here is derived from an EMBL/GenBank/DDBJ whole genome shotgun (WGS) entry which is preliminary data.</text>
</comment>
<accession>A0A0F9LEA4</accession>
<evidence type="ECO:0000313" key="1">
    <source>
        <dbReference type="EMBL" id="KKM91818.1"/>
    </source>
</evidence>
<dbReference type="AlphaFoldDB" id="A0A0F9LEA4"/>
<name>A0A0F9LEA4_9ZZZZ</name>
<sequence>MDKKEAKVQKALGLAKTCSRCGKIKLLKDFLEPGLIDDQSLELVDVCHRCYAIKRRLDSKQLQQVLNRMRKEQLQKYKLNKAL</sequence>
<gene>
    <name evidence="1" type="ORF">LCGC14_1224670</name>
</gene>
<organism evidence="1">
    <name type="scientific">marine sediment metagenome</name>
    <dbReference type="NCBI Taxonomy" id="412755"/>
    <lineage>
        <taxon>unclassified sequences</taxon>
        <taxon>metagenomes</taxon>
        <taxon>ecological metagenomes</taxon>
    </lineage>
</organism>
<protein>
    <submittedName>
        <fullName evidence="1">Uncharacterized protein</fullName>
    </submittedName>
</protein>
<dbReference type="EMBL" id="LAZR01006484">
    <property type="protein sequence ID" value="KKM91818.1"/>
    <property type="molecule type" value="Genomic_DNA"/>
</dbReference>
<reference evidence="1" key="1">
    <citation type="journal article" date="2015" name="Nature">
        <title>Complex archaea that bridge the gap between prokaryotes and eukaryotes.</title>
        <authorList>
            <person name="Spang A."/>
            <person name="Saw J.H."/>
            <person name="Jorgensen S.L."/>
            <person name="Zaremba-Niedzwiedzka K."/>
            <person name="Martijn J."/>
            <person name="Lind A.E."/>
            <person name="van Eijk R."/>
            <person name="Schleper C."/>
            <person name="Guy L."/>
            <person name="Ettema T.J."/>
        </authorList>
    </citation>
    <scope>NUCLEOTIDE SEQUENCE</scope>
</reference>